<evidence type="ECO:0000313" key="4">
    <source>
        <dbReference type="EMBL" id="EJZ60945.1"/>
    </source>
</evidence>
<dbReference type="EMBL" id="JQ737005">
    <property type="protein sequence ID" value="AFS51700.1"/>
    <property type="molecule type" value="Genomic_DNA"/>
</dbReference>
<reference evidence="4 5" key="2">
    <citation type="submission" date="2012-08" db="EMBL/GenBank/DDBJ databases">
        <title>The genome of cave-isolated P. fluorescens strain R124 demonstrates phenotypic adaptation to the mineral environment.</title>
        <authorList>
            <person name="Barton M.D."/>
            <person name="Petronio M."/>
            <person name="Giarrizzo J.G."/>
            <person name="Bowling B.V."/>
            <person name="Barton H.A."/>
        </authorList>
    </citation>
    <scope>NUCLEOTIDE SEQUENCE [LARGE SCALE GENOMIC DNA]</scope>
    <source>
        <strain evidence="4 5">R124</strain>
        <plasmid evidence="4 5">pMP-R124</plasmid>
    </source>
</reference>
<dbReference type="NCBIfam" id="TIGR03021">
    <property type="entry name" value="pilP_fam"/>
    <property type="match status" value="1"/>
</dbReference>
<geneLocation type="plasmid" evidence="3 5">
    <name>pMP-R124</name>
</geneLocation>
<dbReference type="EMBL" id="CM001562">
    <property type="protein sequence ID" value="EJZ60945.1"/>
    <property type="molecule type" value="Genomic_DNA"/>
</dbReference>
<organism evidence="3">
    <name type="scientific">Pseudomonas fluorescens R124</name>
    <dbReference type="NCBI Taxonomy" id="743713"/>
    <lineage>
        <taxon>Bacteria</taxon>
        <taxon>Pseudomonadati</taxon>
        <taxon>Pseudomonadota</taxon>
        <taxon>Gammaproteobacteria</taxon>
        <taxon>Pseudomonadales</taxon>
        <taxon>Pseudomonadaceae</taxon>
        <taxon>Pseudomonas</taxon>
    </lineage>
</organism>
<proteinExistence type="predicted"/>
<keyword evidence="2" id="KW-0732">Signal</keyword>
<feature type="region of interest" description="Disordered" evidence="1">
    <location>
        <begin position="63"/>
        <end position="84"/>
    </location>
</feature>
<evidence type="ECO:0000256" key="2">
    <source>
        <dbReference type="SAM" id="SignalP"/>
    </source>
</evidence>
<keyword evidence="3" id="KW-0614">Plasmid</keyword>
<dbReference type="InterPro" id="IPR022753">
    <property type="entry name" value="T4SS_pilus_biogen_PilP"/>
</dbReference>
<evidence type="ECO:0000313" key="3">
    <source>
        <dbReference type="EMBL" id="AFS51700.1"/>
    </source>
</evidence>
<accession>K0XA93</accession>
<dbReference type="AlphaFoldDB" id="K0XA93"/>
<feature type="signal peptide" evidence="2">
    <location>
        <begin position="1"/>
        <end position="31"/>
    </location>
</feature>
<evidence type="ECO:0000256" key="1">
    <source>
        <dbReference type="SAM" id="MobiDB-lite"/>
    </source>
</evidence>
<evidence type="ECO:0000313" key="5">
    <source>
        <dbReference type="Proteomes" id="UP000006045"/>
    </source>
</evidence>
<feature type="chain" id="PRO_5007677296" evidence="2">
    <location>
        <begin position="32"/>
        <end position="182"/>
    </location>
</feature>
<name>K0XA93_PSEFL</name>
<protein>
    <submittedName>
        <fullName evidence="3">PilP</fullName>
    </submittedName>
</protein>
<gene>
    <name evidence="3" type="primary">pilP</name>
    <name evidence="3" type="ORF">I1A_000024</name>
</gene>
<feature type="region of interest" description="Disordered" evidence="1">
    <location>
        <begin position="155"/>
        <end position="182"/>
    </location>
</feature>
<reference evidence="3" key="1">
    <citation type="submission" date="2012-03" db="EMBL/GenBank/DDBJ databases">
        <title>The genome of cave-isolated P. fluorescens strain R124 demonstrates phenotypic adaptation to the mineral environment.</title>
        <authorList>
            <person name="Barton M.D."/>
            <person name="Petronio M."/>
            <person name="Giarrizzo J.G."/>
            <person name="Bowling B."/>
            <person name="Barton H.A."/>
        </authorList>
    </citation>
    <scope>NUCLEOTIDE SEQUENCE</scope>
    <source>
        <strain evidence="3">R124</strain>
        <plasmid evidence="3">pMP-R124</plasmid>
    </source>
</reference>
<dbReference type="HOGENOM" id="CLU_1480811_0_0_6"/>
<feature type="compositionally biased region" description="Low complexity" evidence="1">
    <location>
        <begin position="156"/>
        <end position="170"/>
    </location>
</feature>
<sequence>MNSVGASREKFMRVRRLLFAACVLQTFAVFAEGKPLATVGDLSEVQSETIMFDAQAMRAEAKAKMQESSAKAGDDPQFEKGHSSPSVAVVAADLPTVTGISGAAGRLYATFRYANGTTVTSKSGESIAGGFQVAEVGIDRVVLTRGDRRIPLQFGVSRTPPQQSVPVQSPGFNAPVSPPALR</sequence>
<dbReference type="Proteomes" id="UP000006045">
    <property type="component" value="Plasmid pMP-R124"/>
</dbReference>
<feature type="compositionally biased region" description="Basic and acidic residues" evidence="1">
    <location>
        <begin position="72"/>
        <end position="82"/>
    </location>
</feature>